<reference evidence="2 3" key="1">
    <citation type="submission" date="2017-03" db="EMBL/GenBank/DDBJ databases">
        <title>Whole genome sequences of fourteen strains of Bradyrhizobium canariense and one strain of Bradyrhizobium japonicum isolated from Lupinus (Papilionoideae: Genisteae) species in Algeria.</title>
        <authorList>
            <person name="Crovadore J."/>
            <person name="Chekireb D."/>
            <person name="Brachmann A."/>
            <person name="Chablais R."/>
            <person name="Cochard B."/>
            <person name="Lefort F."/>
        </authorList>
    </citation>
    <scope>NUCLEOTIDE SEQUENCE [LARGE SCALE GENOMIC DNA]</scope>
    <source>
        <strain evidence="2 3">UBMA197</strain>
    </source>
</reference>
<evidence type="ECO:0000313" key="2">
    <source>
        <dbReference type="EMBL" id="OSJ36864.1"/>
    </source>
</evidence>
<gene>
    <name evidence="2" type="ORF">BSZ19_02130</name>
</gene>
<evidence type="ECO:0000313" key="3">
    <source>
        <dbReference type="Proteomes" id="UP000193335"/>
    </source>
</evidence>
<dbReference type="RefSeq" id="WP_085398337.1">
    <property type="nucleotide sequence ID" value="NZ_NAFL01000167.1"/>
</dbReference>
<feature type="chain" id="PRO_5013345183" evidence="1">
    <location>
        <begin position="26"/>
        <end position="83"/>
    </location>
</feature>
<comment type="caution">
    <text evidence="2">The sequence shown here is derived from an EMBL/GenBank/DDBJ whole genome shotgun (WGS) entry which is preliminary data.</text>
</comment>
<sequence>MFKSFLVLAALALLGATVVALPAFAPKVEAAEAAVLAKGDRLQVRTSAVNCGSQVWPNLEAACLRTTGDGAKILEARLVTARR</sequence>
<accession>A0A1Y2JYQ7</accession>
<dbReference type="Proteomes" id="UP000193335">
    <property type="component" value="Unassembled WGS sequence"/>
</dbReference>
<feature type="signal peptide" evidence="1">
    <location>
        <begin position="1"/>
        <end position="25"/>
    </location>
</feature>
<organism evidence="2 3">
    <name type="scientific">Bradyrhizobium japonicum</name>
    <dbReference type="NCBI Taxonomy" id="375"/>
    <lineage>
        <taxon>Bacteria</taxon>
        <taxon>Pseudomonadati</taxon>
        <taxon>Pseudomonadota</taxon>
        <taxon>Alphaproteobacteria</taxon>
        <taxon>Hyphomicrobiales</taxon>
        <taxon>Nitrobacteraceae</taxon>
        <taxon>Bradyrhizobium</taxon>
    </lineage>
</organism>
<dbReference type="AlphaFoldDB" id="A0A1Y2JYQ7"/>
<protein>
    <submittedName>
        <fullName evidence="2">Uncharacterized protein</fullName>
    </submittedName>
</protein>
<proteinExistence type="predicted"/>
<keyword evidence="1" id="KW-0732">Signal</keyword>
<name>A0A1Y2JYQ7_BRAJP</name>
<evidence type="ECO:0000256" key="1">
    <source>
        <dbReference type="SAM" id="SignalP"/>
    </source>
</evidence>
<dbReference type="EMBL" id="NAFL01000167">
    <property type="protein sequence ID" value="OSJ36864.1"/>
    <property type="molecule type" value="Genomic_DNA"/>
</dbReference>